<comment type="caution">
    <text evidence="7">The sequence shown here is derived from an EMBL/GenBank/DDBJ whole genome shotgun (WGS) entry which is preliminary data.</text>
</comment>
<keyword evidence="2 4" id="KW-0863">Zinc-finger</keyword>
<organism evidence="7">
    <name type="scientific">Sesamum latifolium</name>
    <dbReference type="NCBI Taxonomy" id="2727402"/>
    <lineage>
        <taxon>Eukaryota</taxon>
        <taxon>Viridiplantae</taxon>
        <taxon>Streptophyta</taxon>
        <taxon>Embryophyta</taxon>
        <taxon>Tracheophyta</taxon>
        <taxon>Spermatophyta</taxon>
        <taxon>Magnoliopsida</taxon>
        <taxon>eudicotyledons</taxon>
        <taxon>Gunneridae</taxon>
        <taxon>Pentapetalae</taxon>
        <taxon>asterids</taxon>
        <taxon>lamiids</taxon>
        <taxon>Lamiales</taxon>
        <taxon>Pedaliaceae</taxon>
        <taxon>Sesamum</taxon>
    </lineage>
</organism>
<evidence type="ECO:0000256" key="2">
    <source>
        <dbReference type="ARBA" id="ARBA00022771"/>
    </source>
</evidence>
<reference evidence="7" key="2">
    <citation type="journal article" date="2024" name="Plant">
        <title>Genomic evolution and insights into agronomic trait innovations of Sesamum species.</title>
        <authorList>
            <person name="Miao H."/>
            <person name="Wang L."/>
            <person name="Qu L."/>
            <person name="Liu H."/>
            <person name="Sun Y."/>
            <person name="Le M."/>
            <person name="Wang Q."/>
            <person name="Wei S."/>
            <person name="Zheng Y."/>
            <person name="Lin W."/>
            <person name="Duan Y."/>
            <person name="Cao H."/>
            <person name="Xiong S."/>
            <person name="Wang X."/>
            <person name="Wei L."/>
            <person name="Li C."/>
            <person name="Ma Q."/>
            <person name="Ju M."/>
            <person name="Zhao R."/>
            <person name="Li G."/>
            <person name="Mu C."/>
            <person name="Tian Q."/>
            <person name="Mei H."/>
            <person name="Zhang T."/>
            <person name="Gao T."/>
            <person name="Zhang H."/>
        </authorList>
    </citation>
    <scope>NUCLEOTIDE SEQUENCE</scope>
    <source>
        <strain evidence="7">KEN1</strain>
    </source>
</reference>
<dbReference type="GO" id="GO:1990837">
    <property type="term" value="F:sequence-specific double-stranded DNA binding"/>
    <property type="evidence" value="ECO:0007669"/>
    <property type="project" value="TreeGrafter"/>
</dbReference>
<dbReference type="PANTHER" id="PTHR34396:SF25">
    <property type="entry name" value="BOUNDARY ELEMENT ASSOCIATED FACTOR"/>
    <property type="match status" value="1"/>
</dbReference>
<dbReference type="AlphaFoldDB" id="A0AAW2X6Y7"/>
<dbReference type="SUPFAM" id="SSF57667">
    <property type="entry name" value="beta-beta-alpha zinc fingers"/>
    <property type="match status" value="1"/>
</dbReference>
<feature type="region of interest" description="Disordered" evidence="5">
    <location>
        <begin position="1"/>
        <end position="33"/>
    </location>
</feature>
<gene>
    <name evidence="7" type="ORF">Slati_1916000</name>
</gene>
<keyword evidence="1" id="KW-0479">Metal-binding</keyword>
<dbReference type="SMART" id="SM00614">
    <property type="entry name" value="ZnF_BED"/>
    <property type="match status" value="1"/>
</dbReference>
<sequence>MQSETETLEQTTSATIGPEENVEANKDDETLGSKLKRKKKKSAIWSDFEEMKDADGVVKIACIHCIRMYTKSKTVATTQLHRHLQSCANYLKAKADKPKDGLLQTQLAFGRSSVDPTACPSLYVGKFDMEKMKESVAHWIMMHEHPFSIMEEDEFNLM</sequence>
<evidence type="ECO:0000313" key="7">
    <source>
        <dbReference type="EMBL" id="KAL0447881.1"/>
    </source>
</evidence>
<protein>
    <recommendedName>
        <fullName evidence="6">BED-type domain-containing protein</fullName>
    </recommendedName>
</protein>
<evidence type="ECO:0000256" key="3">
    <source>
        <dbReference type="ARBA" id="ARBA00022833"/>
    </source>
</evidence>
<accession>A0AAW2X6Y7</accession>
<evidence type="ECO:0000256" key="4">
    <source>
        <dbReference type="PROSITE-ProRule" id="PRU00027"/>
    </source>
</evidence>
<evidence type="ECO:0000256" key="1">
    <source>
        <dbReference type="ARBA" id="ARBA00022723"/>
    </source>
</evidence>
<name>A0AAW2X6Y7_9LAMI</name>
<dbReference type="GO" id="GO:0008270">
    <property type="term" value="F:zinc ion binding"/>
    <property type="evidence" value="ECO:0007669"/>
    <property type="project" value="UniProtKB-KW"/>
</dbReference>
<dbReference type="GO" id="GO:0005634">
    <property type="term" value="C:nucleus"/>
    <property type="evidence" value="ECO:0007669"/>
    <property type="project" value="TreeGrafter"/>
</dbReference>
<dbReference type="InterPro" id="IPR003656">
    <property type="entry name" value="Znf_BED"/>
</dbReference>
<dbReference type="EMBL" id="JACGWN010000006">
    <property type="protein sequence ID" value="KAL0447881.1"/>
    <property type="molecule type" value="Genomic_DNA"/>
</dbReference>
<dbReference type="PROSITE" id="PS50808">
    <property type="entry name" value="ZF_BED"/>
    <property type="match status" value="1"/>
</dbReference>
<dbReference type="GO" id="GO:0006357">
    <property type="term" value="P:regulation of transcription by RNA polymerase II"/>
    <property type="evidence" value="ECO:0007669"/>
    <property type="project" value="TreeGrafter"/>
</dbReference>
<proteinExistence type="predicted"/>
<keyword evidence="3" id="KW-0862">Zinc</keyword>
<evidence type="ECO:0000259" key="6">
    <source>
        <dbReference type="PROSITE" id="PS50808"/>
    </source>
</evidence>
<dbReference type="InterPro" id="IPR036236">
    <property type="entry name" value="Znf_C2H2_sf"/>
</dbReference>
<reference evidence="7" key="1">
    <citation type="submission" date="2020-06" db="EMBL/GenBank/DDBJ databases">
        <authorList>
            <person name="Li T."/>
            <person name="Hu X."/>
            <person name="Zhang T."/>
            <person name="Song X."/>
            <person name="Zhang H."/>
            <person name="Dai N."/>
            <person name="Sheng W."/>
            <person name="Hou X."/>
            <person name="Wei L."/>
        </authorList>
    </citation>
    <scope>NUCLEOTIDE SEQUENCE</scope>
    <source>
        <strain evidence="7">KEN1</strain>
        <tissue evidence="7">Leaf</tissue>
    </source>
</reference>
<dbReference type="InterPro" id="IPR053031">
    <property type="entry name" value="Cuticle_assoc_protein"/>
</dbReference>
<evidence type="ECO:0000256" key="5">
    <source>
        <dbReference type="SAM" id="MobiDB-lite"/>
    </source>
</evidence>
<feature type="compositionally biased region" description="Low complexity" evidence="5">
    <location>
        <begin position="1"/>
        <end position="15"/>
    </location>
</feature>
<dbReference type="PANTHER" id="PTHR34396">
    <property type="entry name" value="OS03G0264950 PROTEIN-RELATED"/>
    <property type="match status" value="1"/>
</dbReference>
<feature type="domain" description="BED-type" evidence="6">
    <location>
        <begin position="39"/>
        <end position="94"/>
    </location>
</feature>